<name>A0A417YM09_9BACI</name>
<keyword evidence="6" id="KW-1003">Cell membrane</keyword>
<keyword evidence="5 6" id="KW-0472">Membrane</keyword>
<gene>
    <name evidence="7" type="ORF">D1B32_05095</name>
</gene>
<evidence type="ECO:0000256" key="4">
    <source>
        <dbReference type="ARBA" id="ARBA00022989"/>
    </source>
</evidence>
<dbReference type="InterPro" id="IPR002781">
    <property type="entry name" value="TM_pro_TauE-like"/>
</dbReference>
<evidence type="ECO:0000256" key="6">
    <source>
        <dbReference type="RuleBase" id="RU363041"/>
    </source>
</evidence>
<accession>A0A417YM09</accession>
<dbReference type="Proteomes" id="UP000285456">
    <property type="component" value="Unassembled WGS sequence"/>
</dbReference>
<comment type="subcellular location">
    <subcellularLocation>
        <location evidence="6">Cell membrane</location>
        <topology evidence="6">Multi-pass membrane protein</topology>
    </subcellularLocation>
    <subcellularLocation>
        <location evidence="1">Membrane</location>
        <topology evidence="1">Multi-pass membrane protein</topology>
    </subcellularLocation>
</comment>
<proteinExistence type="inferred from homology"/>
<feature type="transmembrane region" description="Helical" evidence="6">
    <location>
        <begin position="154"/>
        <end position="175"/>
    </location>
</feature>
<keyword evidence="8" id="KW-1185">Reference proteome</keyword>
<sequence>MVFLICLTIGLITAFVGSIMGLGGGIILIPTLLLVSSFLDSFSWVTPQSIVGISLIAMIVTALSSTLSYAKVKRVDYKTGLLFLTGSIPGGAIGSWLNQFVDSKSFLLYFGILMIVISLLFFIKRDRNHKKEFTGDEKGVRTFELFGETYRYRVPILGAFVLSLIVGTLSGLFGIGGGSIMVPAMILLFGFPAHIATATSMFMIFFVSIVGASTHIVLGHIAWEYVLFFIPGAWIGGKLGAKVNQLLPGKVLEWGLRVILIFIGLRMIYQGFS</sequence>
<feature type="transmembrane region" description="Helical" evidence="6">
    <location>
        <begin position="49"/>
        <end position="69"/>
    </location>
</feature>
<dbReference type="AlphaFoldDB" id="A0A417YM09"/>
<evidence type="ECO:0000256" key="5">
    <source>
        <dbReference type="ARBA" id="ARBA00023136"/>
    </source>
</evidence>
<dbReference type="PANTHER" id="PTHR43701:SF2">
    <property type="entry name" value="MEMBRANE TRANSPORTER PROTEIN YJNA-RELATED"/>
    <property type="match status" value="1"/>
</dbReference>
<dbReference type="GO" id="GO:0005886">
    <property type="term" value="C:plasma membrane"/>
    <property type="evidence" value="ECO:0007669"/>
    <property type="project" value="UniProtKB-SubCell"/>
</dbReference>
<comment type="similarity">
    <text evidence="2 6">Belongs to the 4-toluene sulfonate uptake permease (TSUP) (TC 2.A.102) family.</text>
</comment>
<evidence type="ECO:0000256" key="1">
    <source>
        <dbReference type="ARBA" id="ARBA00004141"/>
    </source>
</evidence>
<dbReference type="RefSeq" id="WP_118888786.1">
    <property type="nucleotide sequence ID" value="NZ_JAMAWL010000009.1"/>
</dbReference>
<dbReference type="InterPro" id="IPR051598">
    <property type="entry name" value="TSUP/Inactive_protease-like"/>
</dbReference>
<evidence type="ECO:0000313" key="8">
    <source>
        <dbReference type="Proteomes" id="UP000285456"/>
    </source>
</evidence>
<feature type="transmembrane region" description="Helical" evidence="6">
    <location>
        <begin position="254"/>
        <end position="272"/>
    </location>
</feature>
<organism evidence="7 8">
    <name type="scientific">Oceanobacillus profundus</name>
    <dbReference type="NCBI Taxonomy" id="372463"/>
    <lineage>
        <taxon>Bacteria</taxon>
        <taxon>Bacillati</taxon>
        <taxon>Bacillota</taxon>
        <taxon>Bacilli</taxon>
        <taxon>Bacillales</taxon>
        <taxon>Bacillaceae</taxon>
        <taxon>Oceanobacillus</taxon>
    </lineage>
</organism>
<comment type="caution">
    <text evidence="7">The sequence shown here is derived from an EMBL/GenBank/DDBJ whole genome shotgun (WGS) entry which is preliminary data.</text>
</comment>
<evidence type="ECO:0000256" key="2">
    <source>
        <dbReference type="ARBA" id="ARBA00009142"/>
    </source>
</evidence>
<dbReference type="EMBL" id="QWEH01000002">
    <property type="protein sequence ID" value="RHW34537.1"/>
    <property type="molecule type" value="Genomic_DNA"/>
</dbReference>
<protein>
    <recommendedName>
        <fullName evidence="6">Probable membrane transporter protein</fullName>
    </recommendedName>
</protein>
<feature type="transmembrane region" description="Helical" evidence="6">
    <location>
        <begin position="181"/>
        <end position="209"/>
    </location>
</feature>
<keyword evidence="3 6" id="KW-0812">Transmembrane</keyword>
<evidence type="ECO:0000256" key="3">
    <source>
        <dbReference type="ARBA" id="ARBA00022692"/>
    </source>
</evidence>
<feature type="transmembrane region" description="Helical" evidence="6">
    <location>
        <begin position="216"/>
        <end position="234"/>
    </location>
</feature>
<reference evidence="7 8" key="1">
    <citation type="journal article" date="2007" name="Int. J. Syst. Evol. Microbiol.">
        <title>Oceanobacillus profundus sp. nov., isolated from a deep-sea sediment core.</title>
        <authorList>
            <person name="Kim Y.G."/>
            <person name="Choi D.H."/>
            <person name="Hyun S."/>
            <person name="Cho B.C."/>
        </authorList>
    </citation>
    <scope>NUCLEOTIDE SEQUENCE [LARGE SCALE GENOMIC DNA]</scope>
    <source>
        <strain evidence="7 8">DSM 18246</strain>
    </source>
</reference>
<feature type="transmembrane region" description="Helical" evidence="6">
    <location>
        <begin position="106"/>
        <end position="123"/>
    </location>
</feature>
<dbReference type="Pfam" id="PF01925">
    <property type="entry name" value="TauE"/>
    <property type="match status" value="1"/>
</dbReference>
<dbReference type="PANTHER" id="PTHR43701">
    <property type="entry name" value="MEMBRANE TRANSPORTER PROTEIN MJ0441-RELATED"/>
    <property type="match status" value="1"/>
</dbReference>
<dbReference type="OrthoDB" id="9780109at2"/>
<keyword evidence="4 6" id="KW-1133">Transmembrane helix</keyword>
<feature type="transmembrane region" description="Helical" evidence="6">
    <location>
        <begin position="7"/>
        <end position="29"/>
    </location>
</feature>
<evidence type="ECO:0000313" key="7">
    <source>
        <dbReference type="EMBL" id="RHW34537.1"/>
    </source>
</evidence>
<feature type="transmembrane region" description="Helical" evidence="6">
    <location>
        <begin position="81"/>
        <end position="100"/>
    </location>
</feature>